<name>A0ABN8YAX2_RANTA</name>
<evidence type="ECO:0000313" key="1">
    <source>
        <dbReference type="EMBL" id="CAI9156914.1"/>
    </source>
</evidence>
<organism evidence="1 2">
    <name type="scientific">Rangifer tarandus platyrhynchus</name>
    <name type="common">Svalbard reindeer</name>
    <dbReference type="NCBI Taxonomy" id="3082113"/>
    <lineage>
        <taxon>Eukaryota</taxon>
        <taxon>Metazoa</taxon>
        <taxon>Chordata</taxon>
        <taxon>Craniata</taxon>
        <taxon>Vertebrata</taxon>
        <taxon>Euteleostomi</taxon>
        <taxon>Mammalia</taxon>
        <taxon>Eutheria</taxon>
        <taxon>Laurasiatheria</taxon>
        <taxon>Artiodactyla</taxon>
        <taxon>Ruminantia</taxon>
        <taxon>Pecora</taxon>
        <taxon>Cervidae</taxon>
        <taxon>Odocoileinae</taxon>
        <taxon>Rangifer</taxon>
    </lineage>
</organism>
<accession>A0ABN8YAX2</accession>
<reference evidence="1" key="1">
    <citation type="submission" date="2023-04" db="EMBL/GenBank/DDBJ databases">
        <authorList>
            <consortium name="ELIXIR-Norway"/>
        </authorList>
    </citation>
    <scope>NUCLEOTIDE SEQUENCE [LARGE SCALE GENOMIC DNA]</scope>
</reference>
<protein>
    <submittedName>
        <fullName evidence="1">Uncharacterized protein</fullName>
    </submittedName>
</protein>
<dbReference type="Proteomes" id="UP001176941">
    <property type="component" value="Chromosome 15"/>
</dbReference>
<keyword evidence="2" id="KW-1185">Reference proteome</keyword>
<proteinExistence type="predicted"/>
<dbReference type="EMBL" id="OX459951">
    <property type="protein sequence ID" value="CAI9156914.1"/>
    <property type="molecule type" value="Genomic_DNA"/>
</dbReference>
<gene>
    <name evidence="1" type="ORF">MRATA1EN1_LOCUS5876</name>
</gene>
<sequence length="144" mass="15892">MDLLSEEHRHLSVESTPHTSYLLSNCLSSETLLPFTFLRLTGVSPFVYQTLRVLSILLYFAKSKPLGLLPLPYPSPHPLGCIIPLPHPLPSKPPTGLQALIATFITQGINTTKHLLSLHHVIEATKYFQGCGCPQVSEPQRLTA</sequence>
<evidence type="ECO:0000313" key="2">
    <source>
        <dbReference type="Proteomes" id="UP001176941"/>
    </source>
</evidence>